<name>A0ABV0EAJ9_9BURK</name>
<dbReference type="InterPro" id="IPR001537">
    <property type="entry name" value="SpoU_MeTrfase"/>
</dbReference>
<feature type="domain" description="MRM3-like substrate binding" evidence="5">
    <location>
        <begin position="15"/>
        <end position="103"/>
    </location>
</feature>
<dbReference type="InterPro" id="IPR053888">
    <property type="entry name" value="MRM3-like_sub_bind"/>
</dbReference>
<comment type="similarity">
    <text evidence="1">Belongs to the class IV-like SAM-binding methyltransferase superfamily. RNA methyltransferase TrmH family.</text>
</comment>
<comment type="caution">
    <text evidence="6">The sequence shown here is derived from an EMBL/GenBank/DDBJ whole genome shotgun (WGS) entry which is preliminary data.</text>
</comment>
<dbReference type="SUPFAM" id="SSF75217">
    <property type="entry name" value="alpha/beta knot"/>
    <property type="match status" value="1"/>
</dbReference>
<evidence type="ECO:0000313" key="6">
    <source>
        <dbReference type="EMBL" id="MEO1765675.1"/>
    </source>
</evidence>
<sequence>MSAVSAPVRISSADNPLVRSVRKLLTSARERRRQRRTVLDGWHLLEAFRAAGGVPERVLLAARLKDTVATHALLAGLDARRIALLDDALLDALAPVDTPSGVLTLIAIPTAPRREVRLALLLEDIQDPGNLGSMLRSAAAAAADAVYLSKGCADAWSPRALRGGMGAQFALALYEDADLVAVARAFPGEVIATSLAARASLYDLDLRGRVAFAFGNEGAGLSAELLAAARCCVRIPMPGGIESLNAAAAAAVCLFERVRQLQARP</sequence>
<reference evidence="6 7" key="1">
    <citation type="submission" date="2024-02" db="EMBL/GenBank/DDBJ databases">
        <title>New thermophilic sulfur-oxidizing bacteria from a hot springs of the Uzon caldera (Kamchatka, Russia).</title>
        <authorList>
            <person name="Dukat A.M."/>
            <person name="Elcheninov A.G."/>
            <person name="Frolov E.N."/>
        </authorList>
    </citation>
    <scope>NUCLEOTIDE SEQUENCE [LARGE SCALE GENOMIC DNA]</scope>
    <source>
        <strain evidence="6 7">AK1</strain>
    </source>
</reference>
<dbReference type="PANTHER" id="PTHR43191">
    <property type="entry name" value="RRNA METHYLTRANSFERASE 3"/>
    <property type="match status" value="1"/>
</dbReference>
<dbReference type="SUPFAM" id="SSF55315">
    <property type="entry name" value="L30e-like"/>
    <property type="match status" value="1"/>
</dbReference>
<dbReference type="InterPro" id="IPR029064">
    <property type="entry name" value="Ribosomal_eL30-like_sf"/>
</dbReference>
<dbReference type="GO" id="GO:0032259">
    <property type="term" value="P:methylation"/>
    <property type="evidence" value="ECO:0007669"/>
    <property type="project" value="UniProtKB-KW"/>
</dbReference>
<dbReference type="RefSeq" id="WP_347306041.1">
    <property type="nucleotide sequence ID" value="NZ_JBAJEX010000001.1"/>
</dbReference>
<dbReference type="Pfam" id="PF22435">
    <property type="entry name" value="MRM3-like_sub_bind"/>
    <property type="match status" value="1"/>
</dbReference>
<dbReference type="EMBL" id="JBAJEX010000001">
    <property type="protein sequence ID" value="MEO1765675.1"/>
    <property type="molecule type" value="Genomic_DNA"/>
</dbReference>
<evidence type="ECO:0000259" key="5">
    <source>
        <dbReference type="Pfam" id="PF22435"/>
    </source>
</evidence>
<dbReference type="Gene3D" id="3.30.1330.30">
    <property type="match status" value="1"/>
</dbReference>
<evidence type="ECO:0000256" key="3">
    <source>
        <dbReference type="ARBA" id="ARBA00022679"/>
    </source>
</evidence>
<evidence type="ECO:0000256" key="1">
    <source>
        <dbReference type="ARBA" id="ARBA00007228"/>
    </source>
</evidence>
<dbReference type="PANTHER" id="PTHR43191:SF2">
    <property type="entry name" value="RRNA METHYLTRANSFERASE 3, MITOCHONDRIAL"/>
    <property type="match status" value="1"/>
</dbReference>
<dbReference type="Pfam" id="PF00588">
    <property type="entry name" value="SpoU_methylase"/>
    <property type="match status" value="1"/>
</dbReference>
<keyword evidence="7" id="KW-1185">Reference proteome</keyword>
<keyword evidence="3" id="KW-0808">Transferase</keyword>
<proteinExistence type="inferred from homology"/>
<evidence type="ECO:0000259" key="4">
    <source>
        <dbReference type="Pfam" id="PF00588"/>
    </source>
</evidence>
<keyword evidence="2 6" id="KW-0489">Methyltransferase</keyword>
<dbReference type="InterPro" id="IPR029028">
    <property type="entry name" value="Alpha/beta_knot_MTases"/>
</dbReference>
<dbReference type="Gene3D" id="3.40.1280.10">
    <property type="match status" value="1"/>
</dbReference>
<evidence type="ECO:0000313" key="7">
    <source>
        <dbReference type="Proteomes" id="UP001482231"/>
    </source>
</evidence>
<feature type="domain" description="tRNA/rRNA methyltransferase SpoU type" evidence="4">
    <location>
        <begin position="118"/>
        <end position="255"/>
    </location>
</feature>
<dbReference type="GO" id="GO:0008168">
    <property type="term" value="F:methyltransferase activity"/>
    <property type="evidence" value="ECO:0007669"/>
    <property type="project" value="UniProtKB-KW"/>
</dbReference>
<dbReference type="Proteomes" id="UP001482231">
    <property type="component" value="Unassembled WGS sequence"/>
</dbReference>
<dbReference type="CDD" id="cd18095">
    <property type="entry name" value="SpoU-like_rRNA-MTase"/>
    <property type="match status" value="1"/>
</dbReference>
<dbReference type="InterPro" id="IPR051259">
    <property type="entry name" value="rRNA_Methyltransferase"/>
</dbReference>
<gene>
    <name evidence="6" type="ORF">V6E02_00365</name>
</gene>
<evidence type="ECO:0000256" key="2">
    <source>
        <dbReference type="ARBA" id="ARBA00022603"/>
    </source>
</evidence>
<protein>
    <submittedName>
        <fullName evidence="6">RNA methyltransferase</fullName>
    </submittedName>
</protein>
<accession>A0ABV0EAJ9</accession>
<organism evidence="6 7">
    <name type="scientific">Thiobacter aerophilum</name>
    <dbReference type="NCBI Taxonomy" id="3121275"/>
    <lineage>
        <taxon>Bacteria</taxon>
        <taxon>Pseudomonadati</taxon>
        <taxon>Pseudomonadota</taxon>
        <taxon>Betaproteobacteria</taxon>
        <taxon>Burkholderiales</taxon>
        <taxon>Thiobacteraceae</taxon>
        <taxon>Thiobacter</taxon>
    </lineage>
</organism>
<dbReference type="InterPro" id="IPR029026">
    <property type="entry name" value="tRNA_m1G_MTases_N"/>
</dbReference>